<keyword evidence="1" id="KW-0732">Signal</keyword>
<dbReference type="AlphaFoldDB" id="A0A7H0GS03"/>
<dbReference type="InterPro" id="IPR011990">
    <property type="entry name" value="TPR-like_helical_dom_sf"/>
</dbReference>
<protein>
    <recommendedName>
        <fullName evidence="4">Tetratricopeptide repeat protein</fullName>
    </recommendedName>
</protein>
<evidence type="ECO:0000256" key="1">
    <source>
        <dbReference type="SAM" id="SignalP"/>
    </source>
</evidence>
<accession>A0A7H0GS03</accession>
<dbReference type="KEGG" id="hqi:H9L05_13200"/>
<feature type="signal peptide" evidence="1">
    <location>
        <begin position="1"/>
        <end position="19"/>
    </location>
</feature>
<dbReference type="RefSeq" id="WP_187731365.1">
    <property type="nucleotide sequence ID" value="NZ_CP060784.1"/>
</dbReference>
<organism evidence="2 3">
    <name type="scientific">Hymenobacter qilianensis</name>
    <dbReference type="NCBI Taxonomy" id="1385715"/>
    <lineage>
        <taxon>Bacteria</taxon>
        <taxon>Pseudomonadati</taxon>
        <taxon>Bacteroidota</taxon>
        <taxon>Cytophagia</taxon>
        <taxon>Cytophagales</taxon>
        <taxon>Hymenobacteraceae</taxon>
        <taxon>Hymenobacter</taxon>
    </lineage>
</organism>
<evidence type="ECO:0008006" key="4">
    <source>
        <dbReference type="Google" id="ProtNLM"/>
    </source>
</evidence>
<name>A0A7H0GS03_9BACT</name>
<gene>
    <name evidence="2" type="ORF">H9L05_13200</name>
</gene>
<keyword evidence="3" id="KW-1185">Reference proteome</keyword>
<reference evidence="2 3" key="1">
    <citation type="submission" date="2020-08" db="EMBL/GenBank/DDBJ databases">
        <title>Genome sequence of Hymenobacter qilianensis JCM 19763T.</title>
        <authorList>
            <person name="Hyun D.-W."/>
            <person name="Bae J.-W."/>
        </authorList>
    </citation>
    <scope>NUCLEOTIDE SEQUENCE [LARGE SCALE GENOMIC DNA]</scope>
    <source>
        <strain evidence="2 3">JCM 19763</strain>
    </source>
</reference>
<dbReference type="Gene3D" id="1.25.40.10">
    <property type="entry name" value="Tetratricopeptide repeat domain"/>
    <property type="match status" value="1"/>
</dbReference>
<sequence>MKTFIFLLAFVAASFSATAQQTAAPAGYTDMMAATIMELNSTGDPAQLRQLVSKFERAATAAPTDWLPAYYQAYGLLITAFQSKEDGDTKDEYLDQAEAALAQARKLRGDESELLVLQGYIYQARLGISPMDRSGKYSRMVSEVLGQAKGINPANPRIYLVLGNNVYFTPKMFGAALRLLSHFLRKRKPGLLLFSPAAR</sequence>
<proteinExistence type="predicted"/>
<feature type="chain" id="PRO_5028821061" description="Tetratricopeptide repeat protein" evidence="1">
    <location>
        <begin position="20"/>
        <end position="199"/>
    </location>
</feature>
<evidence type="ECO:0000313" key="3">
    <source>
        <dbReference type="Proteomes" id="UP000516093"/>
    </source>
</evidence>
<dbReference type="EMBL" id="CP060784">
    <property type="protein sequence ID" value="QNP51069.1"/>
    <property type="molecule type" value="Genomic_DNA"/>
</dbReference>
<evidence type="ECO:0000313" key="2">
    <source>
        <dbReference type="EMBL" id="QNP51069.1"/>
    </source>
</evidence>
<dbReference type="Proteomes" id="UP000516093">
    <property type="component" value="Chromosome"/>
</dbReference>